<feature type="binding site" evidence="5">
    <location>
        <position position="104"/>
    </location>
    <ligand>
        <name>substrate</name>
    </ligand>
</feature>
<dbReference type="InterPro" id="IPR017853">
    <property type="entry name" value="GH"/>
</dbReference>
<dbReference type="Proteomes" id="UP000774000">
    <property type="component" value="Unassembled WGS sequence"/>
</dbReference>
<gene>
    <name evidence="7" type="ORF">JOC47_001883</name>
</gene>
<dbReference type="InterPro" id="IPR013780">
    <property type="entry name" value="Glyco_hydro_b"/>
</dbReference>
<dbReference type="GO" id="GO:0004645">
    <property type="term" value="F:1,4-alpha-oligoglucan phosphorylase activity"/>
    <property type="evidence" value="ECO:0007669"/>
    <property type="project" value="UniProtKB-UniRule"/>
</dbReference>
<proteinExistence type="inferred from homology"/>
<feature type="domain" description="Glycosyl hydrolase family 13 catalytic" evidence="6">
    <location>
        <begin position="70"/>
        <end position="488"/>
    </location>
</feature>
<comment type="caution">
    <text evidence="7">The sequence shown here is derived from an EMBL/GenBank/DDBJ whole genome shotgun (WGS) entry which is preliminary data.</text>
</comment>
<comment type="catalytic activity">
    <reaction evidence="4">
        <text>sucrose 6(F)-phosphate + phosphate = beta-D-fructose 6-phosphate + alpha-D-glucose 1-phosphate</text>
        <dbReference type="Rhea" id="RHEA:38863"/>
        <dbReference type="ChEBI" id="CHEBI:43474"/>
        <dbReference type="ChEBI" id="CHEBI:57634"/>
        <dbReference type="ChEBI" id="CHEBI:57723"/>
        <dbReference type="ChEBI" id="CHEBI:58601"/>
        <dbReference type="EC" id="2.4.1.329"/>
    </reaction>
</comment>
<evidence type="ECO:0000256" key="4">
    <source>
        <dbReference type="PIRNR" id="PIRNR003059"/>
    </source>
</evidence>
<evidence type="ECO:0000256" key="5">
    <source>
        <dbReference type="PIRSR" id="PIRSR003059-2"/>
    </source>
</evidence>
<reference evidence="7" key="1">
    <citation type="submission" date="2021-01" db="EMBL/GenBank/DDBJ databases">
        <title>Genomic Encyclopedia of Type Strains, Phase IV (KMG-IV): sequencing the most valuable type-strain genomes for metagenomic binning, comparative biology and taxonomic classification.</title>
        <authorList>
            <person name="Goeker M."/>
        </authorList>
    </citation>
    <scope>NUCLEOTIDE SEQUENCE</scope>
    <source>
        <strain evidence="7">DSM 23230</strain>
    </source>
</reference>
<feature type="binding site" evidence="5">
    <location>
        <position position="142"/>
    </location>
    <ligand>
        <name>substrate</name>
    </ligand>
</feature>
<organism evidence="7 8">
    <name type="scientific">Halanaerobacter jeridensis</name>
    <dbReference type="NCBI Taxonomy" id="706427"/>
    <lineage>
        <taxon>Bacteria</taxon>
        <taxon>Bacillati</taxon>
        <taxon>Bacillota</taxon>
        <taxon>Clostridia</taxon>
        <taxon>Halanaerobiales</taxon>
        <taxon>Halobacteroidaceae</taxon>
        <taxon>Halanaerobacter</taxon>
    </lineage>
</organism>
<protein>
    <recommendedName>
        <fullName evidence="4">Sucrose 6(F)-phosphate phosphorylase</fullName>
        <ecNumber evidence="4">2.4.1.329</ecNumber>
    </recommendedName>
</protein>
<dbReference type="Pfam" id="PF00128">
    <property type="entry name" value="Alpha-amylase"/>
    <property type="match status" value="1"/>
</dbReference>
<keyword evidence="2 4" id="KW-0328">Glycosyltransferase</keyword>
<evidence type="ECO:0000256" key="2">
    <source>
        <dbReference type="ARBA" id="ARBA00022676"/>
    </source>
</evidence>
<dbReference type="InterPro" id="IPR045857">
    <property type="entry name" value="O16G_dom_2"/>
</dbReference>
<evidence type="ECO:0000256" key="1">
    <source>
        <dbReference type="ARBA" id="ARBA00008452"/>
    </source>
</evidence>
<dbReference type="PANTHER" id="PTHR38784">
    <property type="entry name" value="SUCROSE PHOSPHORYLASE"/>
    <property type="match status" value="1"/>
</dbReference>
<dbReference type="EC" id="2.4.1.329" evidence="4"/>
<evidence type="ECO:0000259" key="6">
    <source>
        <dbReference type="SMART" id="SM00642"/>
    </source>
</evidence>
<accession>A0A938XUA7</accession>
<comment type="similarity">
    <text evidence="1 4">Belongs to the glycosyl hydrolase 13 family. Sucrose phosphorylase subfamily.</text>
</comment>
<dbReference type="PIRSF" id="PIRSF003059">
    <property type="entry name" value="Sucrose_phosphorylase"/>
    <property type="match status" value="1"/>
</dbReference>
<feature type="binding site" evidence="5">
    <location>
        <begin position="235"/>
        <end position="237"/>
    </location>
    <ligand>
        <name>substrate</name>
    </ligand>
</feature>
<dbReference type="EMBL" id="JAFBDQ010000008">
    <property type="protein sequence ID" value="MBM7557029.1"/>
    <property type="molecule type" value="Genomic_DNA"/>
</dbReference>
<dbReference type="InterPro" id="IPR032091">
    <property type="entry name" value="Malt_amylase-like_C"/>
</dbReference>
<evidence type="ECO:0000313" key="7">
    <source>
        <dbReference type="EMBL" id="MBM7557029.1"/>
    </source>
</evidence>
<dbReference type="Pfam" id="PF16657">
    <property type="entry name" value="Malt_amylase_C"/>
    <property type="match status" value="1"/>
</dbReference>
<dbReference type="SUPFAM" id="SSF51445">
    <property type="entry name" value="(Trans)glycosidases"/>
    <property type="match status" value="1"/>
</dbReference>
<feature type="binding site" evidence="5">
    <location>
        <position position="451"/>
    </location>
    <ligand>
        <name>substrate</name>
    </ligand>
</feature>
<dbReference type="InterPro" id="IPR033746">
    <property type="entry name" value="GGa_phosphorylase"/>
</dbReference>
<dbReference type="PANTHER" id="PTHR38784:SF1">
    <property type="entry name" value="SUCROSE PHOSPHORYLASE"/>
    <property type="match status" value="1"/>
</dbReference>
<dbReference type="CDD" id="cd11356">
    <property type="entry name" value="AmyAc_Sucrose_phosphorylase-like_1"/>
    <property type="match status" value="1"/>
</dbReference>
<dbReference type="GO" id="GO:0005975">
    <property type="term" value="P:carbohydrate metabolic process"/>
    <property type="evidence" value="ECO:0007669"/>
    <property type="project" value="InterPro"/>
</dbReference>
<keyword evidence="8" id="KW-1185">Reference proteome</keyword>
<dbReference type="SMART" id="SM00642">
    <property type="entry name" value="Aamy"/>
    <property type="match status" value="1"/>
</dbReference>
<dbReference type="RefSeq" id="WP_204701790.1">
    <property type="nucleotide sequence ID" value="NZ_JAFBDQ010000008.1"/>
</dbReference>
<dbReference type="InterPro" id="IPR006047">
    <property type="entry name" value="GH13_cat_dom"/>
</dbReference>
<sequence>MAELNLSDDLAARIKNKLEFLYDNQSKEYFDKILELMTEYKPQIEQQDRKDWVDEEDLILITYGDNIQEEDKAPLQSLKEFVDDYFSNLVSGIHILPFFPYSSDDGFSIIDYKAVNPEFGDWSDINQISEDYRMMFDAVINHISAESDWVEGYLNGEDEYEDFFIDVDPEIDLSQVTRPRAKPLLTEFESSEGTKHLWTTFSPDQVDLNFSNPEVLLRVIEILLFYVTQGAEIIRLDAIAYLWKKIGTSCIHLEETHQVVKLMKDIFAAVAPEVIIITETNVPHEENISYFGNGDDEAQMVYQFSLPPLVLHSFVSGDASYLSEWAADIEAPSEETTFFNFLASHDGIGVRPAEGILTEEEIQDLADRAVEHGGAVNYKTNSDGSKSPYELNITYVDAIIDEDEDLDTQAKKFVASQSILLAMVGVPGIYIHSLLGSRNYEQGVEETGRNRTINREKLKREQVEEELNDPHTLRSKVYKEYSKLIELRKEEKAFHPNGKQEVLDTNEAVFSLLRSHEEEALLSLHNVSGEEQKVVVDLAEYGMGDREEFKDIIAEEEVDVQGKQVRLNLAPYQVRWLK</sequence>
<keyword evidence="3 4" id="KW-0808">Transferase</keyword>
<evidence type="ECO:0000313" key="8">
    <source>
        <dbReference type="Proteomes" id="UP000774000"/>
    </source>
</evidence>
<dbReference type="Gene3D" id="3.20.20.80">
    <property type="entry name" value="Glycosidases"/>
    <property type="match status" value="1"/>
</dbReference>
<dbReference type="Gene3D" id="3.90.400.10">
    <property type="entry name" value="Oligo-1,6-glucosidase, Domain 2"/>
    <property type="match status" value="1"/>
</dbReference>
<name>A0A938XUA7_9FIRM</name>
<feature type="binding site" evidence="5">
    <location>
        <begin position="345"/>
        <end position="346"/>
    </location>
    <ligand>
        <name>substrate</name>
    </ligand>
</feature>
<evidence type="ECO:0000256" key="3">
    <source>
        <dbReference type="ARBA" id="ARBA00022679"/>
    </source>
</evidence>
<dbReference type="Gene3D" id="2.60.40.1180">
    <property type="entry name" value="Golgi alpha-mannosidase II"/>
    <property type="match status" value="1"/>
</dbReference>
<dbReference type="AlphaFoldDB" id="A0A938XUA7"/>
<dbReference type="InterPro" id="IPR016377">
    <property type="entry name" value="Sucrose_GGa_phosphorylase-rel"/>
</dbReference>